<evidence type="ECO:0000256" key="1">
    <source>
        <dbReference type="SAM" id="MobiDB-lite"/>
    </source>
</evidence>
<protein>
    <submittedName>
        <fullName evidence="2">Uncharacterized protein</fullName>
    </submittedName>
</protein>
<organism evidence="2 3">
    <name type="scientific">Coccidioides immitis RMSCC 3703</name>
    <dbReference type="NCBI Taxonomy" id="454286"/>
    <lineage>
        <taxon>Eukaryota</taxon>
        <taxon>Fungi</taxon>
        <taxon>Dikarya</taxon>
        <taxon>Ascomycota</taxon>
        <taxon>Pezizomycotina</taxon>
        <taxon>Eurotiomycetes</taxon>
        <taxon>Eurotiomycetidae</taxon>
        <taxon>Onygenales</taxon>
        <taxon>Onygenaceae</taxon>
        <taxon>Coccidioides</taxon>
    </lineage>
</organism>
<evidence type="ECO:0000313" key="2">
    <source>
        <dbReference type="EMBL" id="KMU73724.1"/>
    </source>
</evidence>
<dbReference type="Proteomes" id="UP000054559">
    <property type="component" value="Unassembled WGS sequence"/>
</dbReference>
<proteinExistence type="predicted"/>
<accession>A0A0J8QMT6</accession>
<reference evidence="3" key="1">
    <citation type="journal article" date="2010" name="Genome Res.">
        <title>Population genomic sequencing of Coccidioides fungi reveals recent hybridization and transposon control.</title>
        <authorList>
            <person name="Neafsey D.E."/>
            <person name="Barker B.M."/>
            <person name="Sharpton T.J."/>
            <person name="Stajich J.E."/>
            <person name="Park D.J."/>
            <person name="Whiston E."/>
            <person name="Hung C.-Y."/>
            <person name="McMahan C."/>
            <person name="White J."/>
            <person name="Sykes S."/>
            <person name="Heiman D."/>
            <person name="Young S."/>
            <person name="Zeng Q."/>
            <person name="Abouelleil A."/>
            <person name="Aftuck L."/>
            <person name="Bessette D."/>
            <person name="Brown A."/>
            <person name="FitzGerald M."/>
            <person name="Lui A."/>
            <person name="Macdonald J.P."/>
            <person name="Priest M."/>
            <person name="Orbach M.J."/>
            <person name="Galgiani J.N."/>
            <person name="Kirkland T.N."/>
            <person name="Cole G.T."/>
            <person name="Birren B.W."/>
            <person name="Henn M.R."/>
            <person name="Taylor J.W."/>
            <person name="Rounsley S.D."/>
        </authorList>
    </citation>
    <scope>NUCLEOTIDE SEQUENCE [LARGE SCALE GENOMIC DNA]</scope>
    <source>
        <strain evidence="3">RMSCC 3703</strain>
    </source>
</reference>
<gene>
    <name evidence="2" type="ORF">CISG_03774</name>
</gene>
<evidence type="ECO:0000313" key="3">
    <source>
        <dbReference type="Proteomes" id="UP000054559"/>
    </source>
</evidence>
<dbReference type="EMBL" id="DS268131">
    <property type="protein sequence ID" value="KMU73724.1"/>
    <property type="molecule type" value="Genomic_DNA"/>
</dbReference>
<name>A0A0J8QMT6_COCIT</name>
<dbReference type="AlphaFoldDB" id="A0A0J8QMT6"/>
<feature type="compositionally biased region" description="Polar residues" evidence="1">
    <location>
        <begin position="1"/>
        <end position="10"/>
    </location>
</feature>
<sequence length="274" mass="30223">MSMQFDQGMSDTRALLTPGASGSTSNNASWLIAMMAGLRHDNLQTVIQWLPRWYRRADPTWCVKCPFSGGLTCPPQDTPYMSSEIQTPNGSGWPPAKDRPPLGPGETMYGVRSSSPPLSVALAFVSRERRYGEHECKDGEGVAPAVVVIAFPWPLLPLVTTPVPGYDPGSGSLPECVHGLNKETGLKTQEIGCANRNWSPRFAAGDFEQKPTRLRSAEELKFAFPPAQNSPFTFAHLQPELRFRRDCNFFSSLALQRFRTLLPQHPGARANKAH</sequence>
<feature type="region of interest" description="Disordered" evidence="1">
    <location>
        <begin position="1"/>
        <end position="23"/>
    </location>
</feature>